<evidence type="ECO:0000313" key="2">
    <source>
        <dbReference type="Proteomes" id="UP000248333"/>
    </source>
</evidence>
<gene>
    <name evidence="1" type="ORF">C7C45_29900</name>
</gene>
<dbReference type="OrthoDB" id="3386086at2"/>
<organism evidence="1 2">
    <name type="scientific">Micromonospora arborensis</name>
    <dbReference type="NCBI Taxonomy" id="2116518"/>
    <lineage>
        <taxon>Bacteria</taxon>
        <taxon>Bacillati</taxon>
        <taxon>Actinomycetota</taxon>
        <taxon>Actinomycetes</taxon>
        <taxon>Micromonosporales</taxon>
        <taxon>Micromonosporaceae</taxon>
        <taxon>Micromonospora</taxon>
    </lineage>
</organism>
<dbReference type="Proteomes" id="UP000248333">
    <property type="component" value="Unassembled WGS sequence"/>
</dbReference>
<dbReference type="AlphaFoldDB" id="A0A318NFB2"/>
<dbReference type="EMBL" id="PYBV01000051">
    <property type="protein sequence ID" value="PYC64760.1"/>
    <property type="molecule type" value="Genomic_DNA"/>
</dbReference>
<evidence type="ECO:0000313" key="1">
    <source>
        <dbReference type="EMBL" id="PYC64760.1"/>
    </source>
</evidence>
<dbReference type="RefSeq" id="WP_110567728.1">
    <property type="nucleotide sequence ID" value="NZ_PYBV01000051.1"/>
</dbReference>
<name>A0A318NFB2_9ACTN</name>
<sequence length="94" mass="10333">MTKKIAISVPDDVAERLAEEPNVSAFITDSVRQRMAGERTRRTLRQVGFQLTDEGLAEAGRKLDEAHAKITPALRAKAAALLSEASRGRMTIRD</sequence>
<protein>
    <submittedName>
        <fullName evidence="1">Uncharacterized protein</fullName>
    </submittedName>
</protein>
<keyword evidence="2" id="KW-1185">Reference proteome</keyword>
<reference evidence="1 2" key="1">
    <citation type="submission" date="2018-03" db="EMBL/GenBank/DDBJ databases">
        <title>Bioinformatic expansion and discovery of thiopeptide antibiotics.</title>
        <authorList>
            <person name="Schwalen C.J."/>
            <person name="Hudson G.A."/>
            <person name="Mitchell D.A."/>
        </authorList>
    </citation>
    <scope>NUCLEOTIDE SEQUENCE [LARGE SCALE GENOMIC DNA]</scope>
    <source>
        <strain evidence="1 2">NRRL 8041</strain>
    </source>
</reference>
<comment type="caution">
    <text evidence="1">The sequence shown here is derived from an EMBL/GenBank/DDBJ whole genome shotgun (WGS) entry which is preliminary data.</text>
</comment>
<accession>A0A318NFB2</accession>
<proteinExistence type="predicted"/>